<evidence type="ECO:0000259" key="6">
    <source>
        <dbReference type="SMART" id="SM00925"/>
    </source>
</evidence>
<comment type="function">
    <text evidence="4">Murein-degrading enzyme. May play a role in recycling of muropeptides during cell elongation and/or cell division.</text>
</comment>
<dbReference type="PANTHER" id="PTHR30124:SF0">
    <property type="entry name" value="MEMBRANE-BOUND LYTIC MUREIN TRANSGLYCOSYLASE A"/>
    <property type="match status" value="1"/>
</dbReference>
<dbReference type="PIRSF" id="PIRSF019422">
    <property type="entry name" value="MltA"/>
    <property type="match status" value="1"/>
</dbReference>
<dbReference type="CDD" id="cd14485">
    <property type="entry name" value="mltA_like_LT_A"/>
    <property type="match status" value="1"/>
</dbReference>
<dbReference type="CDD" id="cd14668">
    <property type="entry name" value="mlta_B"/>
    <property type="match status" value="1"/>
</dbReference>
<dbReference type="Pfam" id="PF06725">
    <property type="entry name" value="3D"/>
    <property type="match status" value="1"/>
</dbReference>
<keyword evidence="3 4" id="KW-0961">Cell wall biogenesis/degradation</keyword>
<gene>
    <name evidence="7" type="ORF">ACFPDQ_00070</name>
</gene>
<comment type="caution">
    <text evidence="7">The sequence shown here is derived from an EMBL/GenBank/DDBJ whole genome shotgun (WGS) entry which is preliminary data.</text>
</comment>
<dbReference type="Gene3D" id="2.40.40.10">
    <property type="entry name" value="RlpA-like domain"/>
    <property type="match status" value="1"/>
</dbReference>
<proteinExistence type="predicted"/>
<dbReference type="EC" id="4.2.2.n1" evidence="4"/>
<organism evidence="7 8">
    <name type="scientific">Pseudofrancisella aestuarii</name>
    <dbReference type="NCBI Taxonomy" id="2670347"/>
    <lineage>
        <taxon>Bacteria</taxon>
        <taxon>Pseudomonadati</taxon>
        <taxon>Pseudomonadota</taxon>
        <taxon>Gammaproteobacteria</taxon>
        <taxon>Thiotrichales</taxon>
        <taxon>Francisellaceae</taxon>
        <taxon>Pseudofrancisella</taxon>
    </lineage>
</organism>
<dbReference type="PANTHER" id="PTHR30124">
    <property type="entry name" value="MEMBRANE-BOUND LYTIC MUREIN TRANSGLYCOSYLASE A"/>
    <property type="match status" value="1"/>
</dbReference>
<evidence type="ECO:0000256" key="1">
    <source>
        <dbReference type="ARBA" id="ARBA00001420"/>
    </source>
</evidence>
<keyword evidence="5" id="KW-0732">Signal</keyword>
<dbReference type="Proteomes" id="UP001595926">
    <property type="component" value="Unassembled WGS sequence"/>
</dbReference>
<dbReference type="InterPro" id="IPR005300">
    <property type="entry name" value="MltA_B"/>
</dbReference>
<reference evidence="8" key="1">
    <citation type="journal article" date="2019" name="Int. J. Syst. Evol. Microbiol.">
        <title>The Global Catalogue of Microorganisms (GCM) 10K type strain sequencing project: providing services to taxonomists for standard genome sequencing and annotation.</title>
        <authorList>
            <consortium name="The Broad Institute Genomics Platform"/>
            <consortium name="The Broad Institute Genome Sequencing Center for Infectious Disease"/>
            <person name="Wu L."/>
            <person name="Ma J."/>
        </authorList>
    </citation>
    <scope>NUCLEOTIDE SEQUENCE [LARGE SCALE GENOMIC DNA]</scope>
    <source>
        <strain evidence="8">CGMCC 1.13718</strain>
    </source>
</reference>
<dbReference type="SMART" id="SM00925">
    <property type="entry name" value="MltA"/>
    <property type="match status" value="1"/>
</dbReference>
<evidence type="ECO:0000313" key="7">
    <source>
        <dbReference type="EMBL" id="MFC4891439.1"/>
    </source>
</evidence>
<evidence type="ECO:0000313" key="8">
    <source>
        <dbReference type="Proteomes" id="UP001595926"/>
    </source>
</evidence>
<dbReference type="SUPFAM" id="SSF50685">
    <property type="entry name" value="Barwin-like endoglucanases"/>
    <property type="match status" value="1"/>
</dbReference>
<protein>
    <recommendedName>
        <fullName evidence="4">Membrane-bound lytic murein transglycosylase A</fullName>
        <ecNumber evidence="4">4.2.2.n1</ecNumber>
    </recommendedName>
    <alternativeName>
        <fullName evidence="4">Murein hydrolase A</fullName>
    </alternativeName>
</protein>
<name>A0ABV9T8H3_9GAMM</name>
<feature type="domain" description="Lytic transglycosylase MltA" evidence="6">
    <location>
        <begin position="143"/>
        <end position="294"/>
    </location>
</feature>
<evidence type="ECO:0000256" key="3">
    <source>
        <dbReference type="ARBA" id="ARBA00023316"/>
    </source>
</evidence>
<dbReference type="RefSeq" id="WP_119330813.1">
    <property type="nucleotide sequence ID" value="NZ_JBHSJH010000001.1"/>
</dbReference>
<dbReference type="EMBL" id="JBHSJH010000001">
    <property type="protein sequence ID" value="MFC4891439.1"/>
    <property type="molecule type" value="Genomic_DNA"/>
</dbReference>
<evidence type="ECO:0000256" key="4">
    <source>
        <dbReference type="PIRNR" id="PIRNR019422"/>
    </source>
</evidence>
<dbReference type="Gene3D" id="2.40.240.50">
    <property type="entry name" value="Barwin-like endoglucanases"/>
    <property type="match status" value="1"/>
</dbReference>
<evidence type="ECO:0000256" key="2">
    <source>
        <dbReference type="ARBA" id="ARBA00023239"/>
    </source>
</evidence>
<dbReference type="InterPro" id="IPR036908">
    <property type="entry name" value="RlpA-like_sf"/>
</dbReference>
<dbReference type="InterPro" id="IPR026044">
    <property type="entry name" value="MltA"/>
</dbReference>
<comment type="catalytic activity">
    <reaction evidence="1 4">
        <text>Exolytic cleavage of the (1-&gt;4)-beta-glycosidic linkage between N-acetylmuramic acid (MurNAc) and N-acetylglucosamine (GlcNAc) residues in peptidoglycan, from either the reducing or the non-reducing ends of the peptidoglycan chains, with concomitant formation of a 1,6-anhydrobond in the MurNAc residue.</text>
        <dbReference type="EC" id="4.2.2.n1"/>
    </reaction>
</comment>
<keyword evidence="2 4" id="KW-0456">Lyase</keyword>
<evidence type="ECO:0000256" key="5">
    <source>
        <dbReference type="SAM" id="SignalP"/>
    </source>
</evidence>
<sequence>MRFVKRSLTLKKASALSILLLLSLDAVALDLFEPKNNETVEKFLGNKYSENVTYTESDFKYLGNWDNSNQLNSFNAFKSSCYKILDDSNPEYKNWVAVCKKAISLTPKTDSEARVFFEINFTPYEILYNNSAQGLFTGYYEPIIKGNLTKTDVYNVPIYKTPEDLIKITNKNDTFSYGKYNNGSLVPYYSREEISKNNLFPKDDVLAWVSSKVDRSFLQIQGSGRIVIENGNDVLLGYDSQNGHPYRPIGRYILEKGYMDAKKISMQSIKEWLNQNPSKMDDVLNYDPSFVFFKYLNAKNAVGAQGVELTPGYSLAVDSKYYLYGVPVWLETDYYKDEQQNKENINRLMIAQDTGGAIRGPIRGDVFWGHGPEAEFNAGHMKNYGNIWILLPNYS</sequence>
<dbReference type="InterPro" id="IPR010611">
    <property type="entry name" value="3D_dom"/>
</dbReference>
<dbReference type="Pfam" id="PF03562">
    <property type="entry name" value="MltA"/>
    <property type="match status" value="1"/>
</dbReference>
<feature type="chain" id="PRO_5045810083" description="Membrane-bound lytic murein transglycosylase A" evidence="5">
    <location>
        <begin position="29"/>
        <end position="395"/>
    </location>
</feature>
<accession>A0ABV9T8H3</accession>
<feature type="signal peptide" evidence="5">
    <location>
        <begin position="1"/>
        <end position="28"/>
    </location>
</feature>
<keyword evidence="8" id="KW-1185">Reference proteome</keyword>